<dbReference type="Proteomes" id="UP000198211">
    <property type="component" value="Unassembled WGS sequence"/>
</dbReference>
<evidence type="ECO:0000313" key="1">
    <source>
        <dbReference type="EMBL" id="OWZ03175.1"/>
    </source>
</evidence>
<dbReference type="InterPro" id="IPR036397">
    <property type="entry name" value="RNaseH_sf"/>
</dbReference>
<keyword evidence="2" id="KW-1185">Reference proteome</keyword>
<name>A0A225VCS9_9STRA</name>
<gene>
    <name evidence="1" type="ORF">PHMEG_00025136</name>
</gene>
<dbReference type="OrthoDB" id="111324at2759"/>
<evidence type="ECO:0000313" key="2">
    <source>
        <dbReference type="Proteomes" id="UP000198211"/>
    </source>
</evidence>
<dbReference type="AlphaFoldDB" id="A0A225VCS9"/>
<organism evidence="1 2">
    <name type="scientific">Phytophthora megakarya</name>
    <dbReference type="NCBI Taxonomy" id="4795"/>
    <lineage>
        <taxon>Eukaryota</taxon>
        <taxon>Sar</taxon>
        <taxon>Stramenopiles</taxon>
        <taxon>Oomycota</taxon>
        <taxon>Peronosporomycetes</taxon>
        <taxon>Peronosporales</taxon>
        <taxon>Peronosporaceae</taxon>
        <taxon>Phytophthora</taxon>
    </lineage>
</organism>
<comment type="caution">
    <text evidence="1">The sequence shown here is derived from an EMBL/GenBank/DDBJ whole genome shotgun (WGS) entry which is preliminary data.</text>
</comment>
<dbReference type="EMBL" id="NBNE01005683">
    <property type="protein sequence ID" value="OWZ03175.1"/>
    <property type="molecule type" value="Genomic_DNA"/>
</dbReference>
<reference evidence="2" key="1">
    <citation type="submission" date="2017-03" db="EMBL/GenBank/DDBJ databases">
        <title>Phytopthora megakarya and P. palmivora, two closely related causual agents of cacao black pod achieved similar genome size and gene model numbers by different mechanisms.</title>
        <authorList>
            <person name="Ali S."/>
            <person name="Shao J."/>
            <person name="Larry D.J."/>
            <person name="Kronmiller B."/>
            <person name="Shen D."/>
            <person name="Strem M.D."/>
            <person name="Melnick R.L."/>
            <person name="Guiltinan M.J."/>
            <person name="Tyler B.M."/>
            <person name="Meinhardt L.W."/>
            <person name="Bailey B.A."/>
        </authorList>
    </citation>
    <scope>NUCLEOTIDE SEQUENCE [LARGE SCALE GENOMIC DNA]</scope>
    <source>
        <strain evidence="2">zdho120</strain>
    </source>
</reference>
<accession>A0A225VCS9</accession>
<dbReference type="GO" id="GO:0003676">
    <property type="term" value="F:nucleic acid binding"/>
    <property type="evidence" value="ECO:0007669"/>
    <property type="project" value="InterPro"/>
</dbReference>
<sequence length="99" mass="10494">MQLPVVGRSCQCVGGSFAGSPYLGADCTCILVARLAARSQEVGTRLPGVRQQEGEATRNVCDRWALDVVGPFPKAGGGERYVMAAVEYVTRYVVAVATE</sequence>
<proteinExistence type="predicted"/>
<protein>
    <submittedName>
        <fullName evidence="1">Uncharacterized protein</fullName>
    </submittedName>
</protein>
<dbReference type="Gene3D" id="3.30.420.10">
    <property type="entry name" value="Ribonuclease H-like superfamily/Ribonuclease H"/>
    <property type="match status" value="1"/>
</dbReference>